<evidence type="ECO:0000259" key="15">
    <source>
        <dbReference type="PROSITE" id="PS50821"/>
    </source>
</evidence>
<keyword evidence="8" id="KW-0460">Magnesium</keyword>
<proteinExistence type="inferred from homology"/>
<evidence type="ECO:0000313" key="19">
    <source>
        <dbReference type="EMBL" id="KAG6770207.1"/>
    </source>
</evidence>
<keyword evidence="5" id="KW-0547">Nucleotide-binding</keyword>
<evidence type="ECO:0000256" key="3">
    <source>
        <dbReference type="ARBA" id="ARBA00022722"/>
    </source>
</evidence>
<keyword evidence="4" id="KW-0479">Metal-binding</keyword>
<feature type="domain" description="RNase III" evidence="14">
    <location>
        <begin position="1340"/>
        <end position="1483"/>
    </location>
</feature>
<dbReference type="Pfam" id="PF04851">
    <property type="entry name" value="ResIII"/>
    <property type="match status" value="1"/>
</dbReference>
<dbReference type="PROSITE" id="PS50142">
    <property type="entry name" value="RNASE_3_2"/>
    <property type="match status" value="2"/>
</dbReference>
<dbReference type="PANTHER" id="PTHR14950">
    <property type="entry name" value="DICER-RELATED"/>
    <property type="match status" value="1"/>
</dbReference>
<evidence type="ECO:0008006" key="21">
    <source>
        <dbReference type="Google" id="ProtNLM"/>
    </source>
</evidence>
<dbReference type="SMART" id="SM00358">
    <property type="entry name" value="DSRM"/>
    <property type="match status" value="2"/>
</dbReference>
<dbReference type="GO" id="GO:0046872">
    <property type="term" value="F:metal ion binding"/>
    <property type="evidence" value="ECO:0007669"/>
    <property type="project" value="UniProtKB-KW"/>
</dbReference>
<keyword evidence="3" id="KW-0540">Nuclease</keyword>
<gene>
    <name evidence="19" type="ORF">POTOM_025882</name>
</gene>
<sequence>MSGSHVTGEHSSLSVGGTNARVVSSSIVGDGEESGSGLQKTEKDPRKMARKYQLELCKKALEENIIVYLETGCGKTHIAVLLIYEMGHLIRQPQKSACIFLAPTVALVHQVSLYVIDCRTRFPKQALSVKEAGLGLSGSMQAKVIEDSTDFKVGIYCGNTNRLKTHSSWEKEIEQYEVLVMTPQILLRNLSHSFIKMDLIALLIFDECHHAQVKSSHPYAQIMKVFYKNNDGKLPRIFGMTASPVVGKGASSRENLPRSINSLEKLLDAKVYSVEDKEELERFVASPVIRVYPYGPVANGTSSSYEAFYNILEGVKRQCIVEIGKKTDGNQSLESLRSTKRMLIRMHENIIFCLENLGVWGALQACRILLSGDHSEWNALIEAEGNTSDVSVCDSYLNQAANVFDADCTRDGVTSNVSQVEVLKEPFFSRKLLRLIEILSNFRLQPDMKCIVFVNRIVTARSLSHILQNLKFLTSWKCDFLVGVHSGLKSMSRKTMNVILERFRTGKLHCELIQGVSVVELCADFMVNWDGLTMSCADFYGCISKEECFDGNVGLRKGSVGLKVMWTELLSFTVVCPLRFESLVNVLCHYAIMWVQLIRDFVLNLLLATKVGEEGLDIQTCCLVIRFDLPETVASFIQSRGRARMPQSEYAFLVDRGNQKERDLIEKFKIDEARMNIEICDRSSRETFDSIEEKIYKVHATGASITSGLSISLLQQYCSKLPHDEYFDPKPKFFYFDDSEGTVCHIILPSNAPIHNIVGTPQSSIEVAKKDACLKAIEELHKLGALSEFLLPQEEDTNELELVSSDSDNCEGKDSRGELCEMLVPAVLKELWTELEKPIHLNSYYIEFCPVPEDRIYKQFGLFLKAPLPLEADKMSLELHLARGRSVMTKLVPSGLSKFSADEITYATNFQELFLKAILDRSEFVHEYVPLGKDALSKSCPTFYLLLPVIFHVSERRVTVDWEIIRRCLSSPVFKNPANAVDKGILPSNDCLQLANGCSSIRDVENSLVYTPHQKKFYFITNVVPEKNGDSPCKGANTPSHKDHLTRTFGIHLRYPEQPLLRAKQLFCLHNLLCNRKKEDSELQELDEHFVDLAPELCELKIIGFSKDIGSSISLLPSVMHRLENLLVAIELKCILSASFSEGDKVTAHRVLEALTTEKCQERLSLERLETLGDAFLKFAVGRHFFLLHDTLDEGELTRKRSNAVNNSNLFKLASSNNLQVFIRDQPFDPNQFFALGRRCPRICTKESGGTIHSQCGSHVTGQAKGSEVRCSKGHHWLHKKTVSDVVEALIGAFLVDSGFKAAIAFLRWIGIEVDFDDSQVINICQASRPYAMLNPSMDLATLENLLGHQFLYKGLLLQAFVHPSHKNGGGCYQRLEFLGDAVLDYLITSYLFSVYPKMKPGHLTDLRSVLVNNRAFASVAVDRSFHEYLICDSHALSAAIKNFVDFVRTPKSERRLLEGPKCPKVLGDLVESSVGAILLDTGFDLNHIWKIMLSFLDPITSFSNLQINPVRELKELCQSHNWDFEVPASKKGRTFSVDVTLSGKDMNISASASNSNKKEAIRMASEKIYARLKDQGRIPMTNSLEEVLRNSQKMEAKLIGYDETPIDVALDAPGFENSKMQKPFDINYSYEVRNSSPPRFEAVDAWSLSPLDFTGRHPSETTGDLRRDRDVHITGKVDLVTARSRLHEICAANSWKPPLFECCTEEGPSHLKSFTYKVVVEIEEAPDMNFECVGSPQMKKKAAAEDAAEGALWYLKHQRYLS</sequence>
<evidence type="ECO:0000256" key="7">
    <source>
        <dbReference type="ARBA" id="ARBA00022801"/>
    </source>
</evidence>
<feature type="domain" description="DRBM" evidence="13">
    <location>
        <begin position="1509"/>
        <end position="1575"/>
    </location>
</feature>
<dbReference type="Pfam" id="PF14709">
    <property type="entry name" value="DND1_DSRM"/>
    <property type="match status" value="1"/>
</dbReference>
<dbReference type="PROSITE" id="PS51194">
    <property type="entry name" value="HELICASE_CTER"/>
    <property type="match status" value="1"/>
</dbReference>
<feature type="domain" description="Dicer dsRNA-binding fold" evidence="18">
    <location>
        <begin position="710"/>
        <end position="800"/>
    </location>
</feature>
<dbReference type="CDD" id="cd00593">
    <property type="entry name" value="RIBOc"/>
    <property type="match status" value="2"/>
</dbReference>
<dbReference type="PROSITE" id="PS51192">
    <property type="entry name" value="HELICASE_ATP_BIND_1"/>
    <property type="match status" value="1"/>
</dbReference>
<dbReference type="Pfam" id="PF00271">
    <property type="entry name" value="Helicase_C"/>
    <property type="match status" value="1"/>
</dbReference>
<comment type="similarity">
    <text evidence="11 12">Belongs to the helicase family. Dicer subfamily.</text>
</comment>
<comment type="caution">
    <text evidence="19">The sequence shown here is derived from an EMBL/GenBank/DDBJ whole genome shotgun (WGS) entry which is preliminary data.</text>
</comment>
<reference evidence="19" key="1">
    <citation type="journal article" date="2020" name="bioRxiv">
        <title>Hybrid origin of Populus tomentosa Carr. identified through genome sequencing and phylogenomic analysis.</title>
        <authorList>
            <person name="An X."/>
            <person name="Gao K."/>
            <person name="Chen Z."/>
            <person name="Li J."/>
            <person name="Yang X."/>
            <person name="Yang X."/>
            <person name="Zhou J."/>
            <person name="Guo T."/>
            <person name="Zhao T."/>
            <person name="Huang S."/>
            <person name="Miao D."/>
            <person name="Khan W.U."/>
            <person name="Rao P."/>
            <person name="Ye M."/>
            <person name="Lei B."/>
            <person name="Liao W."/>
            <person name="Wang J."/>
            <person name="Ji L."/>
            <person name="Li Y."/>
            <person name="Guo B."/>
            <person name="Mustafa N.S."/>
            <person name="Li S."/>
            <person name="Yun Q."/>
            <person name="Keller S.R."/>
            <person name="Mao J."/>
            <person name="Zhang R."/>
            <person name="Strauss S.H."/>
        </authorList>
    </citation>
    <scope>NUCLEOTIDE SEQUENCE</scope>
    <source>
        <strain evidence="19">GM15</strain>
        <tissue evidence="19">Leaf</tissue>
    </source>
</reference>
<dbReference type="FunFam" id="1.10.1520.10:FF:000004">
    <property type="entry name" value="Endoribonuclease dicer-like 1"/>
    <property type="match status" value="1"/>
</dbReference>
<dbReference type="Proteomes" id="UP000886885">
    <property type="component" value="Chromosome 6D"/>
</dbReference>
<feature type="domain" description="Helicase ATP-binding" evidence="16">
    <location>
        <begin position="56"/>
        <end position="262"/>
    </location>
</feature>
<evidence type="ECO:0000256" key="9">
    <source>
        <dbReference type="ARBA" id="ARBA00022884"/>
    </source>
</evidence>
<dbReference type="InterPro" id="IPR006935">
    <property type="entry name" value="Helicase/UvrB_N"/>
</dbReference>
<dbReference type="CDD" id="cd18034">
    <property type="entry name" value="DEXHc_dicer"/>
    <property type="match status" value="1"/>
</dbReference>
<name>A0A8X7ZLX7_POPTO</name>
<dbReference type="Pfam" id="PF00636">
    <property type="entry name" value="Ribonuclease_3"/>
    <property type="match status" value="2"/>
</dbReference>
<dbReference type="PROSITE" id="PS50821">
    <property type="entry name" value="PAZ"/>
    <property type="match status" value="1"/>
</dbReference>
<dbReference type="SMART" id="SM00487">
    <property type="entry name" value="DEXDc"/>
    <property type="match status" value="1"/>
</dbReference>
<dbReference type="GO" id="GO:0030422">
    <property type="term" value="P:siRNA processing"/>
    <property type="evidence" value="ECO:0007669"/>
    <property type="project" value="TreeGrafter"/>
</dbReference>
<evidence type="ECO:0000313" key="20">
    <source>
        <dbReference type="Proteomes" id="UP000886885"/>
    </source>
</evidence>
<evidence type="ECO:0000256" key="5">
    <source>
        <dbReference type="ARBA" id="ARBA00022741"/>
    </source>
</evidence>
<keyword evidence="6" id="KW-0255">Endonuclease</keyword>
<evidence type="ECO:0000256" key="10">
    <source>
        <dbReference type="ARBA" id="ARBA00023211"/>
    </source>
</evidence>
<evidence type="ECO:0000259" key="13">
    <source>
        <dbReference type="PROSITE" id="PS50137"/>
    </source>
</evidence>
<evidence type="ECO:0000256" key="12">
    <source>
        <dbReference type="PROSITE-ProRule" id="PRU00657"/>
    </source>
</evidence>
<dbReference type="FunFam" id="3.30.160.20:FF:000113">
    <property type="entry name" value="Dicer-like 4"/>
    <property type="match status" value="1"/>
</dbReference>
<dbReference type="GO" id="GO:0005634">
    <property type="term" value="C:nucleus"/>
    <property type="evidence" value="ECO:0007669"/>
    <property type="project" value="TreeGrafter"/>
</dbReference>
<accession>A0A8X7ZLX7</accession>
<dbReference type="OrthoDB" id="6513042at2759"/>
<evidence type="ECO:0000256" key="8">
    <source>
        <dbReference type="ARBA" id="ARBA00022842"/>
    </source>
</evidence>
<evidence type="ECO:0000256" key="2">
    <source>
        <dbReference type="ARBA" id="ARBA00001946"/>
    </source>
</evidence>
<feature type="domain" description="RNase III" evidence="14">
    <location>
        <begin position="1119"/>
        <end position="1299"/>
    </location>
</feature>
<organism evidence="19 20">
    <name type="scientific">Populus tomentosa</name>
    <name type="common">Chinese white poplar</name>
    <dbReference type="NCBI Taxonomy" id="118781"/>
    <lineage>
        <taxon>Eukaryota</taxon>
        <taxon>Viridiplantae</taxon>
        <taxon>Streptophyta</taxon>
        <taxon>Embryophyta</taxon>
        <taxon>Tracheophyta</taxon>
        <taxon>Spermatophyta</taxon>
        <taxon>Magnoliopsida</taxon>
        <taxon>eudicotyledons</taxon>
        <taxon>Gunneridae</taxon>
        <taxon>Pentapetalae</taxon>
        <taxon>rosids</taxon>
        <taxon>fabids</taxon>
        <taxon>Malpighiales</taxon>
        <taxon>Salicaceae</taxon>
        <taxon>Saliceae</taxon>
        <taxon>Populus</taxon>
    </lineage>
</organism>
<evidence type="ECO:0000259" key="14">
    <source>
        <dbReference type="PROSITE" id="PS50142"/>
    </source>
</evidence>
<dbReference type="FunFam" id="2.170.260.10:FF:000006">
    <property type="entry name" value="Dicer-like 103"/>
    <property type="match status" value="1"/>
</dbReference>
<dbReference type="InterPro" id="IPR014001">
    <property type="entry name" value="Helicase_ATP-bd"/>
</dbReference>
<dbReference type="GO" id="GO:0004525">
    <property type="term" value="F:ribonuclease III activity"/>
    <property type="evidence" value="ECO:0007669"/>
    <property type="project" value="InterPro"/>
</dbReference>
<dbReference type="GO" id="GO:0003723">
    <property type="term" value="F:RNA binding"/>
    <property type="evidence" value="ECO:0007669"/>
    <property type="project" value="UniProtKB-UniRule"/>
</dbReference>
<evidence type="ECO:0000259" key="16">
    <source>
        <dbReference type="PROSITE" id="PS51192"/>
    </source>
</evidence>
<keyword evidence="9 12" id="KW-0694">RNA-binding</keyword>
<keyword evidence="10" id="KW-0464">Manganese</keyword>
<keyword evidence="7" id="KW-0378">Hydrolase</keyword>
<dbReference type="FunFam" id="3.30.160.380:FF:000001">
    <property type="entry name" value="Endoribonuclease dicer-like 1"/>
    <property type="match status" value="1"/>
</dbReference>
<dbReference type="Pfam" id="PF03368">
    <property type="entry name" value="Dicer_dimer"/>
    <property type="match status" value="1"/>
</dbReference>
<feature type="domain" description="PAZ" evidence="15">
    <location>
        <begin position="990"/>
        <end position="1102"/>
    </location>
</feature>
<keyword evidence="20" id="KW-1185">Reference proteome</keyword>
<dbReference type="GO" id="GO:0005737">
    <property type="term" value="C:cytoplasm"/>
    <property type="evidence" value="ECO:0007669"/>
    <property type="project" value="TreeGrafter"/>
</dbReference>
<comment type="cofactor">
    <cofactor evidence="1">
        <name>Mn(2+)</name>
        <dbReference type="ChEBI" id="CHEBI:29035"/>
    </cofactor>
</comment>
<evidence type="ECO:0000256" key="1">
    <source>
        <dbReference type="ARBA" id="ARBA00001936"/>
    </source>
</evidence>
<dbReference type="GO" id="GO:0003677">
    <property type="term" value="F:DNA binding"/>
    <property type="evidence" value="ECO:0007669"/>
    <property type="project" value="InterPro"/>
</dbReference>
<dbReference type="PROSITE" id="PS50137">
    <property type="entry name" value="DS_RBD"/>
    <property type="match status" value="2"/>
</dbReference>
<evidence type="ECO:0000256" key="11">
    <source>
        <dbReference type="ARBA" id="ARBA00035116"/>
    </source>
</evidence>
<dbReference type="PROSITE" id="PS51327">
    <property type="entry name" value="DICER_DSRBF"/>
    <property type="match status" value="1"/>
</dbReference>
<dbReference type="InterPro" id="IPR003100">
    <property type="entry name" value="PAZ_dom"/>
</dbReference>
<feature type="domain" description="Helicase C-terminal" evidence="17">
    <location>
        <begin position="521"/>
        <end position="683"/>
    </location>
</feature>
<evidence type="ECO:0000256" key="6">
    <source>
        <dbReference type="ARBA" id="ARBA00022759"/>
    </source>
</evidence>
<dbReference type="EMBL" id="JAAWWB010000012">
    <property type="protein sequence ID" value="KAG6770207.1"/>
    <property type="molecule type" value="Genomic_DNA"/>
</dbReference>
<dbReference type="FunFam" id="1.10.1520.10:FF:000031">
    <property type="entry name" value="Dicer-like protein 4"/>
    <property type="match status" value="1"/>
</dbReference>
<dbReference type="PANTHER" id="PTHR14950:SF15">
    <property type="entry name" value="DICER-LIKE PROTEIN 4"/>
    <property type="match status" value="1"/>
</dbReference>
<feature type="domain" description="DRBM" evidence="13">
    <location>
        <begin position="1682"/>
        <end position="1758"/>
    </location>
</feature>
<evidence type="ECO:0000256" key="4">
    <source>
        <dbReference type="ARBA" id="ARBA00022723"/>
    </source>
</evidence>
<comment type="cofactor">
    <cofactor evidence="2">
        <name>Mg(2+)</name>
        <dbReference type="ChEBI" id="CHEBI:18420"/>
    </cofactor>
</comment>
<dbReference type="PROSITE" id="PS00517">
    <property type="entry name" value="RNASE_3_1"/>
    <property type="match status" value="1"/>
</dbReference>
<dbReference type="SMART" id="SM00949">
    <property type="entry name" value="PAZ"/>
    <property type="match status" value="1"/>
</dbReference>
<dbReference type="SMART" id="SM00490">
    <property type="entry name" value="HELICc"/>
    <property type="match status" value="1"/>
</dbReference>
<protein>
    <recommendedName>
        <fullName evidence="21">Dicer-like 4</fullName>
    </recommendedName>
</protein>
<dbReference type="InterPro" id="IPR001650">
    <property type="entry name" value="Helicase_C-like"/>
</dbReference>
<dbReference type="InterPro" id="IPR005034">
    <property type="entry name" value="Dicer_dimerisation"/>
</dbReference>
<dbReference type="GO" id="GO:0005524">
    <property type="term" value="F:ATP binding"/>
    <property type="evidence" value="ECO:0007669"/>
    <property type="project" value="InterPro"/>
</dbReference>
<evidence type="ECO:0000259" key="18">
    <source>
        <dbReference type="PROSITE" id="PS51327"/>
    </source>
</evidence>
<dbReference type="SMART" id="SM00535">
    <property type="entry name" value="RIBOc"/>
    <property type="match status" value="2"/>
</dbReference>
<evidence type="ECO:0000259" key="17">
    <source>
        <dbReference type="PROSITE" id="PS51194"/>
    </source>
</evidence>
<dbReference type="InterPro" id="IPR014720">
    <property type="entry name" value="dsRBD_dom"/>
</dbReference>
<dbReference type="InterPro" id="IPR000999">
    <property type="entry name" value="RNase_III_dom"/>
</dbReference>